<dbReference type="EC" id="3.1.1.81" evidence="7"/>
<accession>A0A1M7YZA9</accession>
<dbReference type="SUPFAM" id="SSF56281">
    <property type="entry name" value="Metallo-hydrolase/oxidoreductase"/>
    <property type="match status" value="1"/>
</dbReference>
<proteinExistence type="inferred from homology"/>
<keyword evidence="3" id="KW-0479">Metal-binding</keyword>
<organism evidence="7 8">
    <name type="scientific">Vibrio quintilis</name>
    <dbReference type="NCBI Taxonomy" id="1117707"/>
    <lineage>
        <taxon>Bacteria</taxon>
        <taxon>Pseudomonadati</taxon>
        <taxon>Pseudomonadota</taxon>
        <taxon>Gammaproteobacteria</taxon>
        <taxon>Vibrionales</taxon>
        <taxon>Vibrionaceae</taxon>
        <taxon>Vibrio</taxon>
    </lineage>
</organism>
<dbReference type="EMBL" id="FRFG01000049">
    <property type="protein sequence ID" value="SHO57925.1"/>
    <property type="molecule type" value="Genomic_DNA"/>
</dbReference>
<evidence type="ECO:0000256" key="3">
    <source>
        <dbReference type="ARBA" id="ARBA00022723"/>
    </source>
</evidence>
<dbReference type="RefSeq" id="WP_073585369.1">
    <property type="nucleotide sequence ID" value="NZ_AP024897.1"/>
</dbReference>
<dbReference type="InterPro" id="IPR051013">
    <property type="entry name" value="MBL_superfamily_lactonases"/>
</dbReference>
<dbReference type="Proteomes" id="UP000184600">
    <property type="component" value="Unassembled WGS sequence"/>
</dbReference>
<dbReference type="STRING" id="1117707.VQ7734_03695"/>
<dbReference type="Pfam" id="PF00753">
    <property type="entry name" value="Lactamase_B"/>
    <property type="match status" value="1"/>
</dbReference>
<dbReference type="CDD" id="cd07729">
    <property type="entry name" value="AHL_lactonase_MBL-fold"/>
    <property type="match status" value="1"/>
</dbReference>
<evidence type="ECO:0000256" key="1">
    <source>
        <dbReference type="ARBA" id="ARBA00001947"/>
    </source>
</evidence>
<feature type="domain" description="Metallo-beta-lactamase" evidence="6">
    <location>
        <begin position="38"/>
        <end position="238"/>
    </location>
</feature>
<keyword evidence="8" id="KW-1185">Reference proteome</keyword>
<dbReference type="GO" id="GO:0102007">
    <property type="term" value="F:acyl-L-homoserine-lactone lactonohydrolase activity"/>
    <property type="evidence" value="ECO:0007669"/>
    <property type="project" value="UniProtKB-EC"/>
</dbReference>
<reference evidence="8" key="1">
    <citation type="submission" date="2016-12" db="EMBL/GenBank/DDBJ databases">
        <authorList>
            <person name="Rodrigo-Torres L."/>
            <person name="Arahal R.D."/>
            <person name="Lucena T."/>
        </authorList>
    </citation>
    <scope>NUCLEOTIDE SEQUENCE [LARGE SCALE GENOMIC DNA]</scope>
</reference>
<dbReference type="SMART" id="SM00849">
    <property type="entry name" value="Lactamase_B"/>
    <property type="match status" value="1"/>
</dbReference>
<dbReference type="AlphaFoldDB" id="A0A1M7YZA9"/>
<sequence>MPPIYEVYALRYAEHRDRLRNENFISHDEHDNSNMPLDFYCWLIKGEDTEIMVDTGFSAEMAAKRNRNYYTAPETLLKKLDIDARQIQSIIVTHMHYDHIGNLKAFPNATLLMQEEEMHYCTGRHMLHQFVRAPYDPENIANAVCRLHEGKIRYLKAREEIMPGIKVLHVGGHTQGLQIVIVNTARGTIVLTSDAAHYWHHIDESSPFPIVKNIPDMLAAHQTIKTIAGTLSHIIPGHDPKVRSVFPRFNNEENIVQLHLEPQGEINASE</sequence>
<evidence type="ECO:0000313" key="8">
    <source>
        <dbReference type="Proteomes" id="UP000184600"/>
    </source>
</evidence>
<dbReference type="PANTHER" id="PTHR42978:SF7">
    <property type="entry name" value="METALLO-HYDROLASE RV2300C-RELATED"/>
    <property type="match status" value="1"/>
</dbReference>
<dbReference type="InterPro" id="IPR001279">
    <property type="entry name" value="Metallo-B-lactamas"/>
</dbReference>
<evidence type="ECO:0000256" key="2">
    <source>
        <dbReference type="ARBA" id="ARBA00007749"/>
    </source>
</evidence>
<name>A0A1M7YZA9_9VIBR</name>
<evidence type="ECO:0000256" key="5">
    <source>
        <dbReference type="ARBA" id="ARBA00022833"/>
    </source>
</evidence>
<protein>
    <submittedName>
        <fullName evidence="7">N-acyl homoserine lactonase</fullName>
        <ecNumber evidence="7">3.1.1.81</ecNumber>
    </submittedName>
</protein>
<evidence type="ECO:0000259" key="6">
    <source>
        <dbReference type="SMART" id="SM00849"/>
    </source>
</evidence>
<keyword evidence="5" id="KW-0862">Zinc</keyword>
<evidence type="ECO:0000256" key="4">
    <source>
        <dbReference type="ARBA" id="ARBA00022801"/>
    </source>
</evidence>
<dbReference type="Gene3D" id="3.60.15.10">
    <property type="entry name" value="Ribonuclease Z/Hydroxyacylglutathione hydrolase-like"/>
    <property type="match status" value="1"/>
</dbReference>
<dbReference type="GO" id="GO:0046872">
    <property type="term" value="F:metal ion binding"/>
    <property type="evidence" value="ECO:0007669"/>
    <property type="project" value="UniProtKB-KW"/>
</dbReference>
<comment type="cofactor">
    <cofactor evidence="1">
        <name>Zn(2+)</name>
        <dbReference type="ChEBI" id="CHEBI:29105"/>
    </cofactor>
</comment>
<keyword evidence="4 7" id="KW-0378">Hydrolase</keyword>
<comment type="similarity">
    <text evidence="2">Belongs to the metallo-beta-lactamase superfamily.</text>
</comment>
<dbReference type="PANTHER" id="PTHR42978">
    <property type="entry name" value="QUORUM-QUENCHING LACTONASE YTNP-RELATED-RELATED"/>
    <property type="match status" value="1"/>
</dbReference>
<gene>
    <name evidence="7" type="primary">Y2-aiiA</name>
    <name evidence="7" type="ORF">VQ7734_03695</name>
</gene>
<evidence type="ECO:0000313" key="7">
    <source>
        <dbReference type="EMBL" id="SHO57925.1"/>
    </source>
</evidence>
<dbReference type="InterPro" id="IPR036866">
    <property type="entry name" value="RibonucZ/Hydroxyglut_hydro"/>
</dbReference>